<dbReference type="GO" id="GO:0003676">
    <property type="term" value="F:nucleic acid binding"/>
    <property type="evidence" value="ECO:0007669"/>
    <property type="project" value="InterPro"/>
</dbReference>
<dbReference type="InterPro" id="IPR012337">
    <property type="entry name" value="RNaseH-like_sf"/>
</dbReference>
<dbReference type="PANTHER" id="PTHR30231:SF4">
    <property type="entry name" value="PROTEIN NEN2"/>
    <property type="match status" value="1"/>
</dbReference>
<dbReference type="Gene3D" id="3.30.420.10">
    <property type="entry name" value="Ribonuclease H-like superfamily/Ribonuclease H"/>
    <property type="match status" value="1"/>
</dbReference>
<keyword evidence="6" id="KW-1185">Reference proteome</keyword>
<sequence>MIPRFAMKSKVEPNWPDYLAARAQRTSESRLASFFAQGTLDPETPIGEAPLVAMDFETTGLDGSRHDIVSVGVMPFTLSRIRPADGRYWVLSPRRQLSDESVAFHHITHAEVADAPDFATIIDDLLGLLAGRLVVVHYRQLERTFLDAAIRERLGEGLLMPMIDTMSLEARLHRQSLWARLRRWAGRPMASIRLHESRQRYHLPAYTGHHALVDSLATAELLQAQILHHYDWQTPVSALWR</sequence>
<evidence type="ECO:0000256" key="1">
    <source>
        <dbReference type="ARBA" id="ARBA00022722"/>
    </source>
</evidence>
<dbReference type="Proteomes" id="UP000186878">
    <property type="component" value="Unassembled WGS sequence"/>
</dbReference>
<dbReference type="NCBIfam" id="NF006602">
    <property type="entry name" value="PRK09146.1"/>
    <property type="match status" value="1"/>
</dbReference>
<keyword evidence="2" id="KW-0378">Hydrolase</keyword>
<dbReference type="GO" id="GO:0008408">
    <property type="term" value="F:3'-5' exonuclease activity"/>
    <property type="evidence" value="ECO:0007669"/>
    <property type="project" value="TreeGrafter"/>
</dbReference>
<evidence type="ECO:0000256" key="3">
    <source>
        <dbReference type="ARBA" id="ARBA00022839"/>
    </source>
</evidence>
<proteinExistence type="predicted"/>
<dbReference type="CDD" id="cd06127">
    <property type="entry name" value="DEDDh"/>
    <property type="match status" value="1"/>
</dbReference>
<organism evidence="5 6">
    <name type="scientific">Salinicola socius</name>
    <dbReference type="NCBI Taxonomy" id="404433"/>
    <lineage>
        <taxon>Bacteria</taxon>
        <taxon>Pseudomonadati</taxon>
        <taxon>Pseudomonadota</taxon>
        <taxon>Gammaproteobacteria</taxon>
        <taxon>Oceanospirillales</taxon>
        <taxon>Halomonadaceae</taxon>
        <taxon>Salinicola</taxon>
    </lineage>
</organism>
<keyword evidence="3" id="KW-0269">Exonuclease</keyword>
<evidence type="ECO:0000313" key="5">
    <source>
        <dbReference type="EMBL" id="OLO03891.1"/>
    </source>
</evidence>
<protein>
    <submittedName>
        <fullName evidence="5">DNA polymerase III subunit epsilon</fullName>
    </submittedName>
</protein>
<accession>A0A1Q8SR28</accession>
<dbReference type="GO" id="GO:0006259">
    <property type="term" value="P:DNA metabolic process"/>
    <property type="evidence" value="ECO:0007669"/>
    <property type="project" value="UniProtKB-ARBA"/>
</dbReference>
<dbReference type="SMART" id="SM00479">
    <property type="entry name" value="EXOIII"/>
    <property type="match status" value="1"/>
</dbReference>
<evidence type="ECO:0000313" key="6">
    <source>
        <dbReference type="Proteomes" id="UP000186878"/>
    </source>
</evidence>
<feature type="domain" description="Exonuclease" evidence="4">
    <location>
        <begin position="50"/>
        <end position="231"/>
    </location>
</feature>
<reference evidence="5 6" key="1">
    <citation type="submission" date="2016-12" db="EMBL/GenBank/DDBJ databases">
        <title>Draft genome sequences of strains Salinicola socius SMB35, Salinicola sp. MH3R3-1 and Chromohalobacter sp. SMB17 from the Verkhnekamsk potash mining region of Russia.</title>
        <authorList>
            <person name="Mavrodi D.V."/>
            <person name="Olsson B.E."/>
            <person name="Korsakova E.S."/>
            <person name="Pyankova A."/>
            <person name="Mavrodi O.V."/>
            <person name="Plotnikova E.G."/>
        </authorList>
    </citation>
    <scope>NUCLEOTIDE SEQUENCE [LARGE SCALE GENOMIC DNA]</scope>
    <source>
        <strain evidence="5 6">SMB35</strain>
    </source>
</reference>
<name>A0A1Q8SR28_9GAMM</name>
<dbReference type="SUPFAM" id="SSF53098">
    <property type="entry name" value="Ribonuclease H-like"/>
    <property type="match status" value="1"/>
</dbReference>
<keyword evidence="1" id="KW-0540">Nuclease</keyword>
<dbReference type="Pfam" id="PF00929">
    <property type="entry name" value="RNase_T"/>
    <property type="match status" value="1"/>
</dbReference>
<evidence type="ECO:0000256" key="2">
    <source>
        <dbReference type="ARBA" id="ARBA00022801"/>
    </source>
</evidence>
<dbReference type="InterPro" id="IPR036397">
    <property type="entry name" value="RNaseH_sf"/>
</dbReference>
<dbReference type="OrthoDB" id="5497329at2"/>
<gene>
    <name evidence="5" type="ORF">BTW07_11390</name>
</gene>
<dbReference type="GO" id="GO:0005829">
    <property type="term" value="C:cytosol"/>
    <property type="evidence" value="ECO:0007669"/>
    <property type="project" value="TreeGrafter"/>
</dbReference>
<dbReference type="EMBL" id="MSDO01000017">
    <property type="protein sequence ID" value="OLO03891.1"/>
    <property type="molecule type" value="Genomic_DNA"/>
</dbReference>
<dbReference type="PANTHER" id="PTHR30231">
    <property type="entry name" value="DNA POLYMERASE III SUBUNIT EPSILON"/>
    <property type="match status" value="1"/>
</dbReference>
<evidence type="ECO:0000259" key="4">
    <source>
        <dbReference type="SMART" id="SM00479"/>
    </source>
</evidence>
<comment type="caution">
    <text evidence="5">The sequence shown here is derived from an EMBL/GenBank/DDBJ whole genome shotgun (WGS) entry which is preliminary data.</text>
</comment>
<dbReference type="InterPro" id="IPR013520">
    <property type="entry name" value="Ribonucl_H"/>
</dbReference>
<dbReference type="AlphaFoldDB" id="A0A1Q8SR28"/>
<dbReference type="STRING" id="404433.BTW07_11390"/>